<name>A0AAV9QP53_9TELE</name>
<keyword evidence="2" id="KW-1185">Reference proteome</keyword>
<evidence type="ECO:0000313" key="2">
    <source>
        <dbReference type="Proteomes" id="UP001311232"/>
    </source>
</evidence>
<proteinExistence type="predicted"/>
<sequence length="170" mass="18951">MFQQRPVPAAALRSPVSLSGDELQLLITSCQNQPGGEELRSYSTLLSTIASRQSRMFFRMAFVERRDEGRIKDVRTGNPGSFFGSISLPIHEILKFTPPTPNIQDTIGGGGVRGLGRWTQGAFRDWFDLRNMEKCVGGSSWSVAKSYNPGNVMLNRGDQDVRVNTGKQRW</sequence>
<gene>
    <name evidence="1" type="ORF">CRENBAI_007361</name>
</gene>
<dbReference type="EMBL" id="JAHHUM010003039">
    <property type="protein sequence ID" value="KAK5598602.1"/>
    <property type="molecule type" value="Genomic_DNA"/>
</dbReference>
<protein>
    <submittedName>
        <fullName evidence="1">Uncharacterized protein</fullName>
    </submittedName>
</protein>
<dbReference type="AlphaFoldDB" id="A0AAV9QP53"/>
<organism evidence="1 2">
    <name type="scientific">Crenichthys baileyi</name>
    <name type="common">White River springfish</name>
    <dbReference type="NCBI Taxonomy" id="28760"/>
    <lineage>
        <taxon>Eukaryota</taxon>
        <taxon>Metazoa</taxon>
        <taxon>Chordata</taxon>
        <taxon>Craniata</taxon>
        <taxon>Vertebrata</taxon>
        <taxon>Euteleostomi</taxon>
        <taxon>Actinopterygii</taxon>
        <taxon>Neopterygii</taxon>
        <taxon>Teleostei</taxon>
        <taxon>Neoteleostei</taxon>
        <taxon>Acanthomorphata</taxon>
        <taxon>Ovalentaria</taxon>
        <taxon>Atherinomorphae</taxon>
        <taxon>Cyprinodontiformes</taxon>
        <taxon>Goodeidae</taxon>
        <taxon>Crenichthys</taxon>
    </lineage>
</organism>
<accession>A0AAV9QP53</accession>
<reference evidence="1 2" key="1">
    <citation type="submission" date="2021-06" db="EMBL/GenBank/DDBJ databases">
        <authorList>
            <person name="Palmer J.M."/>
        </authorList>
    </citation>
    <scope>NUCLEOTIDE SEQUENCE [LARGE SCALE GENOMIC DNA]</scope>
    <source>
        <strain evidence="1 2">MEX-2019</strain>
        <tissue evidence="1">Muscle</tissue>
    </source>
</reference>
<dbReference type="Proteomes" id="UP001311232">
    <property type="component" value="Unassembled WGS sequence"/>
</dbReference>
<comment type="caution">
    <text evidence="1">The sequence shown here is derived from an EMBL/GenBank/DDBJ whole genome shotgun (WGS) entry which is preliminary data.</text>
</comment>
<evidence type="ECO:0000313" key="1">
    <source>
        <dbReference type="EMBL" id="KAK5598602.1"/>
    </source>
</evidence>